<dbReference type="SUPFAM" id="SSF53756">
    <property type="entry name" value="UDP-Glycosyltransferase/glycogen phosphorylase"/>
    <property type="match status" value="1"/>
</dbReference>
<organism evidence="14 15">
    <name type="scientific">Rhodoferax lithotrophicus</name>
    <dbReference type="NCBI Taxonomy" id="2798804"/>
    <lineage>
        <taxon>Bacteria</taxon>
        <taxon>Pseudomonadati</taxon>
        <taxon>Pseudomonadota</taxon>
        <taxon>Betaproteobacteria</taxon>
        <taxon>Burkholderiales</taxon>
        <taxon>Comamonadaceae</taxon>
        <taxon>Rhodoferax</taxon>
    </lineage>
</organism>
<comment type="catalytic activity">
    <reaction evidence="13">
        <text>an alpha-Kdo-(2-&gt;4)-alpha-Kdo-(2-&gt;6)-lipid A + ADP-L-glycero-beta-D-manno-heptose = an L-alpha-D-Hep-(1-&gt;5)-[alpha-Kdo-(2-&gt;4)]-alpha-Kdo-(2-&gt;6)-lipid A + ADP + H(+)</text>
        <dbReference type="Rhea" id="RHEA:74067"/>
        <dbReference type="ChEBI" id="CHEBI:15378"/>
        <dbReference type="ChEBI" id="CHEBI:61506"/>
        <dbReference type="ChEBI" id="CHEBI:176431"/>
        <dbReference type="ChEBI" id="CHEBI:193068"/>
        <dbReference type="ChEBI" id="CHEBI:456216"/>
        <dbReference type="EC" id="2.4.99.23"/>
    </reaction>
</comment>
<name>A0ABM7MKB4_9BURK</name>
<evidence type="ECO:0000256" key="7">
    <source>
        <dbReference type="ARBA" id="ARBA00022985"/>
    </source>
</evidence>
<keyword evidence="3" id="KW-1003">Cell membrane</keyword>
<comment type="subcellular location">
    <subcellularLocation>
        <location evidence="1">Cell inner membrane</location>
        <topology evidence="1">Peripheral membrane protein</topology>
        <orientation evidence="1">Cytoplasmic side</orientation>
    </subcellularLocation>
</comment>
<keyword evidence="7" id="KW-0448">Lipopolysaccharide biosynthesis</keyword>
<dbReference type="PANTHER" id="PTHR30160">
    <property type="entry name" value="TETRAACYLDISACCHARIDE 4'-KINASE-RELATED"/>
    <property type="match status" value="1"/>
</dbReference>
<evidence type="ECO:0000256" key="12">
    <source>
        <dbReference type="ARBA" id="ARBA00044330"/>
    </source>
</evidence>
<keyword evidence="8" id="KW-0472">Membrane</keyword>
<dbReference type="CDD" id="cd03789">
    <property type="entry name" value="GT9_LPS_heptosyltransferase"/>
    <property type="match status" value="1"/>
</dbReference>
<keyword evidence="6" id="KW-0808">Transferase</keyword>
<dbReference type="Pfam" id="PF01075">
    <property type="entry name" value="Glyco_transf_9"/>
    <property type="match status" value="1"/>
</dbReference>
<dbReference type="InterPro" id="IPR002201">
    <property type="entry name" value="Glyco_trans_9"/>
</dbReference>
<comment type="pathway">
    <text evidence="2">Bacterial outer membrane biogenesis; LPS core biosynthesis.</text>
</comment>
<evidence type="ECO:0000256" key="2">
    <source>
        <dbReference type="ARBA" id="ARBA00004713"/>
    </source>
</evidence>
<dbReference type="EC" id="2.4.99.23" evidence="10"/>
<protein>
    <recommendedName>
        <fullName evidence="11">Lipopolysaccharide heptosyltransferase 1</fullName>
        <ecNumber evidence="10">2.4.99.23</ecNumber>
    </recommendedName>
    <alternativeName>
        <fullName evidence="12">ADP-heptose:lipopolysaccharide heptosyltransferase I</fullName>
    </alternativeName>
</protein>
<dbReference type="Gene3D" id="3.40.50.2000">
    <property type="entry name" value="Glycogen Phosphorylase B"/>
    <property type="match status" value="2"/>
</dbReference>
<keyword evidence="4" id="KW-0997">Cell inner membrane</keyword>
<accession>A0ABM7MKB4</accession>
<comment type="similarity">
    <text evidence="9">Belongs to the glycosyltransferase 9 family.</text>
</comment>
<dbReference type="InterPro" id="IPR011908">
    <property type="entry name" value="LipoPS_heptosylTferase-I"/>
</dbReference>
<dbReference type="InterPro" id="IPR051199">
    <property type="entry name" value="LPS_LOS_Heptosyltrfase"/>
</dbReference>
<evidence type="ECO:0000256" key="1">
    <source>
        <dbReference type="ARBA" id="ARBA00004515"/>
    </source>
</evidence>
<dbReference type="Proteomes" id="UP000824366">
    <property type="component" value="Chromosome"/>
</dbReference>
<dbReference type="RefSeq" id="WP_223910647.1">
    <property type="nucleotide sequence ID" value="NZ_AP024238.1"/>
</dbReference>
<evidence type="ECO:0000256" key="4">
    <source>
        <dbReference type="ARBA" id="ARBA00022519"/>
    </source>
</evidence>
<evidence type="ECO:0000256" key="9">
    <source>
        <dbReference type="ARBA" id="ARBA00043995"/>
    </source>
</evidence>
<gene>
    <name evidence="14" type="ORF">MIZ03_1612</name>
</gene>
<sequence>MKILIVKLSSLGDVVHAMPAVQDIVREHPGAQIDWVVERGFVPLVRRCKGVRRVIAVDLRQWRQSPFSAETRRAWALFKNELQQERYDAVIDLQGLTKSALVSWLARLSRGGKRYGLANQTEGSGFEAPTRWVADVAFHLPTHSHAVTRSRELCALALHHTAPIDMNFGLETHKDKAQEAIKNIAFRRGLRGMVALVHGTSRADKEWPLEHWRELAQRLNEAGFGVALPHGNQAEEQVSNAIAYGLEHAQVWPRLALDALADALATCFGVIGVDSGLSHIAVALDLPHVQLYNFDTAWRTGPLPHAVAEQPPYQCSVFAQPAPSVDAVWQAWCAVLSA</sequence>
<reference evidence="14 15" key="1">
    <citation type="journal article" date="2021" name="Microbiol. Spectr.">
        <title>A Single Bacterium Capable of Oxidation and Reduction of Iron at Circumneutral pH.</title>
        <authorList>
            <person name="Kato S."/>
            <person name="Ohkuma M."/>
        </authorList>
    </citation>
    <scope>NUCLEOTIDE SEQUENCE [LARGE SCALE GENOMIC DNA]</scope>
    <source>
        <strain evidence="14 15">MIZ03</strain>
    </source>
</reference>
<dbReference type="PANTHER" id="PTHR30160:SF19">
    <property type="entry name" value="LIPOPOLYSACCHARIDE HEPTOSYLTRANSFERASE 1"/>
    <property type="match status" value="1"/>
</dbReference>
<evidence type="ECO:0000256" key="10">
    <source>
        <dbReference type="ARBA" id="ARBA00044041"/>
    </source>
</evidence>
<proteinExistence type="inferred from homology"/>
<evidence type="ECO:0000256" key="11">
    <source>
        <dbReference type="ARBA" id="ARBA00044190"/>
    </source>
</evidence>
<evidence type="ECO:0000256" key="3">
    <source>
        <dbReference type="ARBA" id="ARBA00022475"/>
    </source>
</evidence>
<dbReference type="NCBIfam" id="TIGR02193">
    <property type="entry name" value="heptsyl_trn_I"/>
    <property type="match status" value="1"/>
</dbReference>
<evidence type="ECO:0000313" key="14">
    <source>
        <dbReference type="EMBL" id="BCO26727.1"/>
    </source>
</evidence>
<evidence type="ECO:0000256" key="13">
    <source>
        <dbReference type="ARBA" id="ARBA00049201"/>
    </source>
</evidence>
<dbReference type="EMBL" id="AP024238">
    <property type="protein sequence ID" value="BCO26727.1"/>
    <property type="molecule type" value="Genomic_DNA"/>
</dbReference>
<evidence type="ECO:0000256" key="8">
    <source>
        <dbReference type="ARBA" id="ARBA00023136"/>
    </source>
</evidence>
<keyword evidence="15" id="KW-1185">Reference proteome</keyword>
<evidence type="ECO:0000313" key="15">
    <source>
        <dbReference type="Proteomes" id="UP000824366"/>
    </source>
</evidence>
<keyword evidence="5" id="KW-0328">Glycosyltransferase</keyword>
<evidence type="ECO:0000256" key="6">
    <source>
        <dbReference type="ARBA" id="ARBA00022679"/>
    </source>
</evidence>
<evidence type="ECO:0000256" key="5">
    <source>
        <dbReference type="ARBA" id="ARBA00022676"/>
    </source>
</evidence>